<proteinExistence type="predicted"/>
<sequence>MRARRPSKSGRAPLQSVQWDGAGLSLSSNQGRVTCLRWDRPMTRCAGEHPIGDAGVRGGESALSNGT</sequence>
<evidence type="ECO:0000313" key="2">
    <source>
        <dbReference type="EMBL" id="GCC41895.1"/>
    </source>
</evidence>
<dbReference type="Proteomes" id="UP000287033">
    <property type="component" value="Unassembled WGS sequence"/>
</dbReference>
<accession>A0A401TGX6</accession>
<organism evidence="2 3">
    <name type="scientific">Chiloscyllium punctatum</name>
    <name type="common">Brownbanded bambooshark</name>
    <name type="synonym">Hemiscyllium punctatum</name>
    <dbReference type="NCBI Taxonomy" id="137246"/>
    <lineage>
        <taxon>Eukaryota</taxon>
        <taxon>Metazoa</taxon>
        <taxon>Chordata</taxon>
        <taxon>Craniata</taxon>
        <taxon>Vertebrata</taxon>
        <taxon>Chondrichthyes</taxon>
        <taxon>Elasmobranchii</taxon>
        <taxon>Galeomorphii</taxon>
        <taxon>Galeoidea</taxon>
        <taxon>Orectolobiformes</taxon>
        <taxon>Hemiscylliidae</taxon>
        <taxon>Chiloscyllium</taxon>
    </lineage>
</organism>
<reference evidence="2 3" key="1">
    <citation type="journal article" date="2018" name="Nat. Ecol. Evol.">
        <title>Shark genomes provide insights into elasmobranch evolution and the origin of vertebrates.</title>
        <authorList>
            <person name="Hara Y"/>
            <person name="Yamaguchi K"/>
            <person name="Onimaru K"/>
            <person name="Kadota M"/>
            <person name="Koyanagi M"/>
            <person name="Keeley SD"/>
            <person name="Tatsumi K"/>
            <person name="Tanaka K"/>
            <person name="Motone F"/>
            <person name="Kageyama Y"/>
            <person name="Nozu R"/>
            <person name="Adachi N"/>
            <person name="Nishimura O"/>
            <person name="Nakagawa R"/>
            <person name="Tanegashima C"/>
            <person name="Kiyatake I"/>
            <person name="Matsumoto R"/>
            <person name="Murakumo K"/>
            <person name="Nishida K"/>
            <person name="Terakita A"/>
            <person name="Kuratani S"/>
            <person name="Sato K"/>
            <person name="Hyodo S Kuraku.S."/>
        </authorList>
    </citation>
    <scope>NUCLEOTIDE SEQUENCE [LARGE SCALE GENOMIC DNA]</scope>
</reference>
<gene>
    <name evidence="2" type="ORF">chiPu_0025614</name>
</gene>
<comment type="caution">
    <text evidence="2">The sequence shown here is derived from an EMBL/GenBank/DDBJ whole genome shotgun (WGS) entry which is preliminary data.</text>
</comment>
<keyword evidence="3" id="KW-1185">Reference proteome</keyword>
<name>A0A401TGX6_CHIPU</name>
<evidence type="ECO:0000256" key="1">
    <source>
        <dbReference type="SAM" id="MobiDB-lite"/>
    </source>
</evidence>
<dbReference type="EMBL" id="BEZZ01062076">
    <property type="protein sequence ID" value="GCC41895.1"/>
    <property type="molecule type" value="Genomic_DNA"/>
</dbReference>
<evidence type="ECO:0000313" key="3">
    <source>
        <dbReference type="Proteomes" id="UP000287033"/>
    </source>
</evidence>
<protein>
    <submittedName>
        <fullName evidence="2">Uncharacterized protein</fullName>
    </submittedName>
</protein>
<dbReference type="AlphaFoldDB" id="A0A401TGX6"/>
<feature type="region of interest" description="Disordered" evidence="1">
    <location>
        <begin position="48"/>
        <end position="67"/>
    </location>
</feature>